<dbReference type="KEGG" id="lgi:LOTGIDRAFT_172867"/>
<dbReference type="RefSeq" id="XP_009048298.1">
    <property type="nucleotide sequence ID" value="XM_009050050.1"/>
</dbReference>
<dbReference type="EMBL" id="KB200576">
    <property type="protein sequence ID" value="ESP01033.1"/>
    <property type="molecule type" value="Genomic_DNA"/>
</dbReference>
<proteinExistence type="predicted"/>
<accession>V4AUN4</accession>
<evidence type="ECO:0008006" key="3">
    <source>
        <dbReference type="Google" id="ProtNLM"/>
    </source>
</evidence>
<organism evidence="1 2">
    <name type="scientific">Lottia gigantea</name>
    <name type="common">Giant owl limpet</name>
    <dbReference type="NCBI Taxonomy" id="225164"/>
    <lineage>
        <taxon>Eukaryota</taxon>
        <taxon>Metazoa</taxon>
        <taxon>Spiralia</taxon>
        <taxon>Lophotrochozoa</taxon>
        <taxon>Mollusca</taxon>
        <taxon>Gastropoda</taxon>
        <taxon>Patellogastropoda</taxon>
        <taxon>Lottioidea</taxon>
        <taxon>Lottiidae</taxon>
        <taxon>Lottia</taxon>
    </lineage>
</organism>
<dbReference type="GeneID" id="20242216"/>
<evidence type="ECO:0000313" key="2">
    <source>
        <dbReference type="Proteomes" id="UP000030746"/>
    </source>
</evidence>
<name>V4AUN4_LOTGI</name>
<sequence>MVYFYTTPPVSGILATKILYYGPQNYATPVLNHGKNFQKATKSLKTAHRQKYLIYLCDKNRGCSGLGGRQQGVTYAFINAIQMDRRFGIIMSSPCDVRQFFIPNEYNWIIPESNLFGKPYKVIERGTVLSLNETTEVIYLLTGSKRFVSMYRQIQHKLPPYLKGGTKVGQILKLIWEYLMKPSHYVINHLKTLALPENLTCAHVRIGRSKNLPNDAPRNNLTSVPKLWDFMEKYDKVNTIFVATDNIEVRDSARRRFTKRYFDSGGSSFSMMAAYIRNNSKDLYRFDRTGIKPFKLP</sequence>
<dbReference type="OrthoDB" id="428346at2759"/>
<dbReference type="Proteomes" id="UP000030746">
    <property type="component" value="Unassembled WGS sequence"/>
</dbReference>
<gene>
    <name evidence="1" type="ORF">LOTGIDRAFT_172867</name>
</gene>
<reference evidence="1 2" key="1">
    <citation type="journal article" date="2013" name="Nature">
        <title>Insights into bilaterian evolution from three spiralian genomes.</title>
        <authorList>
            <person name="Simakov O."/>
            <person name="Marletaz F."/>
            <person name="Cho S.J."/>
            <person name="Edsinger-Gonzales E."/>
            <person name="Havlak P."/>
            <person name="Hellsten U."/>
            <person name="Kuo D.H."/>
            <person name="Larsson T."/>
            <person name="Lv J."/>
            <person name="Arendt D."/>
            <person name="Savage R."/>
            <person name="Osoegawa K."/>
            <person name="de Jong P."/>
            <person name="Grimwood J."/>
            <person name="Chapman J.A."/>
            <person name="Shapiro H."/>
            <person name="Aerts A."/>
            <person name="Otillar R.P."/>
            <person name="Terry A.Y."/>
            <person name="Boore J.L."/>
            <person name="Grigoriev I.V."/>
            <person name="Lindberg D.R."/>
            <person name="Seaver E.C."/>
            <person name="Weisblat D.A."/>
            <person name="Putnam N.H."/>
            <person name="Rokhsar D.S."/>
        </authorList>
    </citation>
    <scope>NUCLEOTIDE SEQUENCE [LARGE SCALE GENOMIC DNA]</scope>
</reference>
<keyword evidence="2" id="KW-1185">Reference proteome</keyword>
<dbReference type="CTD" id="20242216"/>
<dbReference type="HOGENOM" id="CLU_056072_0_0_1"/>
<protein>
    <recommendedName>
        <fullName evidence="3">GT23 domain-containing protein</fullName>
    </recommendedName>
</protein>
<dbReference type="AlphaFoldDB" id="V4AUN4"/>
<evidence type="ECO:0000313" key="1">
    <source>
        <dbReference type="EMBL" id="ESP01033.1"/>
    </source>
</evidence>